<proteinExistence type="predicted"/>
<reference evidence="3" key="1">
    <citation type="journal article" date="2023" name="Mol. Plant Microbe Interact.">
        <title>Elucidating the Obligate Nature and Biological Capacity of an Invasive Fungal Corn Pathogen.</title>
        <authorList>
            <person name="MacCready J.S."/>
            <person name="Roggenkamp E.M."/>
            <person name="Gdanetz K."/>
            <person name="Chilvers M.I."/>
        </authorList>
    </citation>
    <scope>NUCLEOTIDE SEQUENCE</scope>
    <source>
        <strain evidence="3">PM02</strain>
    </source>
</reference>
<dbReference type="Proteomes" id="UP001217918">
    <property type="component" value="Unassembled WGS sequence"/>
</dbReference>
<evidence type="ECO:0000256" key="1">
    <source>
        <dbReference type="SAM" id="MobiDB-lite"/>
    </source>
</evidence>
<feature type="compositionally biased region" description="Basic and acidic residues" evidence="1">
    <location>
        <begin position="100"/>
        <end position="117"/>
    </location>
</feature>
<keyword evidence="4" id="KW-1185">Reference proteome</keyword>
<accession>A0AAD9I3G9</accession>
<feature type="region of interest" description="Disordered" evidence="1">
    <location>
        <begin position="100"/>
        <end position="124"/>
    </location>
</feature>
<dbReference type="AlphaFoldDB" id="A0AAD9I3G9"/>
<feature type="compositionally biased region" description="Basic and acidic residues" evidence="1">
    <location>
        <begin position="305"/>
        <end position="314"/>
    </location>
</feature>
<sequence>MKVSVLAVFAAVAGLGSALDAVLDPTSHADHDTDQHHGALEHRVLETAASSDMVSATQQPPTKRDATIVGPGEVKWTNTYPTTMVDLDAGVSRDRWYRTKTVSEHRAKRPRPNDHEAGPSNPPRALEMRAATTTVEPGQVHHVEKSAGIAADHVDRAKGTVIFFLGEAGRVVASLTGNGTAFAGQLRAAGQTAAQHACTQRVVLYAPDDQQEDAVRKYLGSGDFPHSPGVVPRIESIAPSLGPQPDRAPSHLLLWLAAGSGEVEITGRTVSGPDDEGPPDTETQIQHGEIDTTRPAMCLSPNAELRSRESPCDR</sequence>
<evidence type="ECO:0000313" key="4">
    <source>
        <dbReference type="Proteomes" id="UP001217918"/>
    </source>
</evidence>
<dbReference type="EMBL" id="JAQQPM010000003">
    <property type="protein sequence ID" value="KAK2070448.1"/>
    <property type="molecule type" value="Genomic_DNA"/>
</dbReference>
<gene>
    <name evidence="3" type="ORF">P8C59_004938</name>
</gene>
<evidence type="ECO:0000313" key="3">
    <source>
        <dbReference type="EMBL" id="KAK2070448.1"/>
    </source>
</evidence>
<protein>
    <submittedName>
        <fullName evidence="3">Uncharacterized protein</fullName>
    </submittedName>
</protein>
<keyword evidence="2" id="KW-0732">Signal</keyword>
<evidence type="ECO:0000256" key="2">
    <source>
        <dbReference type="SAM" id="SignalP"/>
    </source>
</evidence>
<organism evidence="3 4">
    <name type="scientific">Phyllachora maydis</name>
    <dbReference type="NCBI Taxonomy" id="1825666"/>
    <lineage>
        <taxon>Eukaryota</taxon>
        <taxon>Fungi</taxon>
        <taxon>Dikarya</taxon>
        <taxon>Ascomycota</taxon>
        <taxon>Pezizomycotina</taxon>
        <taxon>Sordariomycetes</taxon>
        <taxon>Sordariomycetidae</taxon>
        <taxon>Phyllachorales</taxon>
        <taxon>Phyllachoraceae</taxon>
        <taxon>Phyllachora</taxon>
    </lineage>
</organism>
<feature type="region of interest" description="Disordered" evidence="1">
    <location>
        <begin position="266"/>
        <end position="314"/>
    </location>
</feature>
<feature type="chain" id="PRO_5042071542" evidence="2">
    <location>
        <begin position="19"/>
        <end position="314"/>
    </location>
</feature>
<feature type="signal peptide" evidence="2">
    <location>
        <begin position="1"/>
        <end position="18"/>
    </location>
</feature>
<name>A0AAD9I3G9_9PEZI</name>
<comment type="caution">
    <text evidence="3">The sequence shown here is derived from an EMBL/GenBank/DDBJ whole genome shotgun (WGS) entry which is preliminary data.</text>
</comment>